<dbReference type="VEuPathDB" id="FungiDB:FPRO_12417"/>
<gene>
    <name evidence="4" type="ORF">FPRO_12417</name>
</gene>
<feature type="compositionally biased region" description="Polar residues" evidence="2">
    <location>
        <begin position="667"/>
        <end position="677"/>
    </location>
</feature>
<dbReference type="Pfam" id="PF04082">
    <property type="entry name" value="Fungal_trans"/>
    <property type="match status" value="1"/>
</dbReference>
<dbReference type="EMBL" id="FJOF01000015">
    <property type="protein sequence ID" value="CZR48977.1"/>
    <property type="molecule type" value="Genomic_DNA"/>
</dbReference>
<dbReference type="AlphaFoldDB" id="A0A1L7W8P3"/>
<dbReference type="SMART" id="SM00906">
    <property type="entry name" value="Fungal_trans"/>
    <property type="match status" value="1"/>
</dbReference>
<feature type="domain" description="Xylanolytic transcriptional activator regulatory" evidence="3">
    <location>
        <begin position="248"/>
        <end position="322"/>
    </location>
</feature>
<evidence type="ECO:0000313" key="5">
    <source>
        <dbReference type="Proteomes" id="UP000183971"/>
    </source>
</evidence>
<keyword evidence="1" id="KW-0539">Nucleus</keyword>
<dbReference type="RefSeq" id="XP_031089493.1">
    <property type="nucleotide sequence ID" value="XM_031224211.1"/>
</dbReference>
<dbReference type="GeneID" id="42057282"/>
<dbReference type="GO" id="GO:0008270">
    <property type="term" value="F:zinc ion binding"/>
    <property type="evidence" value="ECO:0007669"/>
    <property type="project" value="InterPro"/>
</dbReference>
<evidence type="ECO:0000259" key="3">
    <source>
        <dbReference type="SMART" id="SM00906"/>
    </source>
</evidence>
<organism evidence="4 5">
    <name type="scientific">Fusarium proliferatum (strain ET1)</name>
    <name type="common">Orchid endophyte fungus</name>
    <dbReference type="NCBI Taxonomy" id="1227346"/>
    <lineage>
        <taxon>Eukaryota</taxon>
        <taxon>Fungi</taxon>
        <taxon>Dikarya</taxon>
        <taxon>Ascomycota</taxon>
        <taxon>Pezizomycotina</taxon>
        <taxon>Sordariomycetes</taxon>
        <taxon>Hypocreomycetidae</taxon>
        <taxon>Hypocreales</taxon>
        <taxon>Nectriaceae</taxon>
        <taxon>Fusarium</taxon>
        <taxon>Fusarium fujikuroi species complex</taxon>
    </lineage>
</organism>
<proteinExistence type="predicted"/>
<dbReference type="PANTHER" id="PTHR47425:SF2">
    <property type="entry name" value="FARB-RELATED"/>
    <property type="match status" value="1"/>
</dbReference>
<dbReference type="GO" id="GO:0006351">
    <property type="term" value="P:DNA-templated transcription"/>
    <property type="evidence" value="ECO:0007669"/>
    <property type="project" value="InterPro"/>
</dbReference>
<reference evidence="5" key="1">
    <citation type="journal article" date="2016" name="Genome Biol. Evol.">
        <title>Comparative 'omics' of the Fusarium fujikuroi species complex highlights differences in genetic potential and metabolite synthesis.</title>
        <authorList>
            <person name="Niehaus E.-M."/>
            <person name="Muensterkoetter M."/>
            <person name="Proctor R.H."/>
            <person name="Brown D.W."/>
            <person name="Sharon A."/>
            <person name="Idan Y."/>
            <person name="Oren-Young L."/>
            <person name="Sieber C.M."/>
            <person name="Novak O."/>
            <person name="Pencik A."/>
            <person name="Tarkowska D."/>
            <person name="Hromadova K."/>
            <person name="Freeman S."/>
            <person name="Maymon M."/>
            <person name="Elazar M."/>
            <person name="Youssef S.A."/>
            <person name="El-Shabrawy E.S.M."/>
            <person name="Shalaby A.B.A."/>
            <person name="Houterman P."/>
            <person name="Brock N.L."/>
            <person name="Burkhardt I."/>
            <person name="Tsavkelova E.A."/>
            <person name="Dickschat J.S."/>
            <person name="Galuszka P."/>
            <person name="Gueldener U."/>
            <person name="Tudzynski B."/>
        </authorList>
    </citation>
    <scope>NUCLEOTIDE SEQUENCE [LARGE SCALE GENOMIC DNA]</scope>
    <source>
        <strain evidence="5">ET1</strain>
    </source>
</reference>
<evidence type="ECO:0000256" key="2">
    <source>
        <dbReference type="SAM" id="MobiDB-lite"/>
    </source>
</evidence>
<dbReference type="CDD" id="cd12148">
    <property type="entry name" value="fungal_TF_MHR"/>
    <property type="match status" value="1"/>
</dbReference>
<dbReference type="InterPro" id="IPR007219">
    <property type="entry name" value="XnlR_reg_dom"/>
</dbReference>
<accession>A0A1L7W8P3</accession>
<sequence length="762" mass="85440">MSNSPEHLERGVAGVSSLEAGVRSDLRHDSRPLLMAMSSANAVTWTPVQTEPGVASGILLANAPSSPGSTDSPLLCPVQAAKKHIASARSNEWHWSNYSFMTMGNWGLLLQQDVHFLDLKGCLRLPSKVILDEFMPLYFLHVHPRLPFLDEGIFWSMYCLDTTSDSPQQGIPLLLMQAMIFATSAFAMQATIQSLGFKDIRRARSAFYQRAKILFDFNLESSPMVLSQAALLLSFWYPTSRTGPQKPNSLWLSIAIHHARCLGAHEAWEHPDLQVQSERSHLLRRLWWCCVIRDRVLSLGLRRRLQITKVPPVLLPSDFENEINHSEVARRENKRRLVCILLRVMELCGLLTDLLELICLPDCYRLNYTQKEVAKLSACRDALKNWFMMTSTAIPSPLLDNRFRDQSVIVHGSLMYMYYHYARLALSNFEALIPILQSMPPGVDNFITLHSSEHGREVQEASFGVMDCLEELTQLGLVQYLPLSVMALIAFPLLLSTLDLQVLATANLPAKLAVKKHRFKVLVEAMKEIEPRHDGVELISTTIRHLVNLVQMDISLSSNSLITEFTDVLACKPDVYLRLALTMDLSLSLLRLPEDRDFPVALRSNYIPTANLMFSPIHLESYQSTVSSDGVEVLPREADQTPDEVFGLSLCTRREETDTSHHRANDSAVSASISQSGDDLASPRFTDNLFLEASLPAPWDDQVASSPSATGNNYFRALTDSTCSAAHQHCTDEVSSQSDALESLLEWEDMYIKNSPGLVDTM</sequence>
<dbReference type="GO" id="GO:0003677">
    <property type="term" value="F:DNA binding"/>
    <property type="evidence" value="ECO:0007669"/>
    <property type="project" value="InterPro"/>
</dbReference>
<keyword evidence="5" id="KW-1185">Reference proteome</keyword>
<dbReference type="PANTHER" id="PTHR47425">
    <property type="entry name" value="FARB-RELATED"/>
    <property type="match status" value="1"/>
</dbReference>
<dbReference type="Proteomes" id="UP000183971">
    <property type="component" value="Unassembled WGS sequence"/>
</dbReference>
<feature type="region of interest" description="Disordered" evidence="2">
    <location>
        <begin position="657"/>
        <end position="680"/>
    </location>
</feature>
<evidence type="ECO:0000313" key="4">
    <source>
        <dbReference type="EMBL" id="CZR48977.1"/>
    </source>
</evidence>
<dbReference type="InterPro" id="IPR052761">
    <property type="entry name" value="Fungal_Detox/Toxin_TFs"/>
</dbReference>
<protein>
    <submittedName>
        <fullName evidence="4">Related to cutinase transcription factor 1 beta</fullName>
    </submittedName>
</protein>
<evidence type="ECO:0000256" key="1">
    <source>
        <dbReference type="ARBA" id="ARBA00023242"/>
    </source>
</evidence>
<name>A0A1L7W8P3_FUSPR</name>
<comment type="caution">
    <text evidence="4">The sequence shown here is derived from an EMBL/GenBank/DDBJ whole genome shotgun (WGS) entry which is preliminary data.</text>
</comment>